<gene>
    <name evidence="1" type="ORF">BDN70DRAFT_776619</name>
</gene>
<dbReference type="OrthoDB" id="3226274at2759"/>
<proteinExistence type="predicted"/>
<organism evidence="1 2">
    <name type="scientific">Pholiota conissans</name>
    <dbReference type="NCBI Taxonomy" id="109636"/>
    <lineage>
        <taxon>Eukaryota</taxon>
        <taxon>Fungi</taxon>
        <taxon>Dikarya</taxon>
        <taxon>Basidiomycota</taxon>
        <taxon>Agaricomycotina</taxon>
        <taxon>Agaricomycetes</taxon>
        <taxon>Agaricomycetidae</taxon>
        <taxon>Agaricales</taxon>
        <taxon>Agaricineae</taxon>
        <taxon>Strophariaceae</taxon>
        <taxon>Pholiota</taxon>
    </lineage>
</organism>
<dbReference type="AlphaFoldDB" id="A0A9P6CVB2"/>
<dbReference type="Gene3D" id="3.30.420.10">
    <property type="entry name" value="Ribonuclease H-like superfamily/Ribonuclease H"/>
    <property type="match status" value="1"/>
</dbReference>
<dbReference type="Proteomes" id="UP000807469">
    <property type="component" value="Unassembled WGS sequence"/>
</dbReference>
<keyword evidence="2" id="KW-1185">Reference proteome</keyword>
<comment type="caution">
    <text evidence="1">The sequence shown here is derived from an EMBL/GenBank/DDBJ whole genome shotgun (WGS) entry which is preliminary data.</text>
</comment>
<dbReference type="GO" id="GO:0003676">
    <property type="term" value="F:nucleic acid binding"/>
    <property type="evidence" value="ECO:0007669"/>
    <property type="project" value="InterPro"/>
</dbReference>
<evidence type="ECO:0000313" key="1">
    <source>
        <dbReference type="EMBL" id="KAF9474640.1"/>
    </source>
</evidence>
<reference evidence="1" key="1">
    <citation type="submission" date="2020-11" db="EMBL/GenBank/DDBJ databases">
        <authorList>
            <consortium name="DOE Joint Genome Institute"/>
            <person name="Ahrendt S."/>
            <person name="Riley R."/>
            <person name="Andreopoulos W."/>
            <person name="Labutti K."/>
            <person name="Pangilinan J."/>
            <person name="Ruiz-Duenas F.J."/>
            <person name="Barrasa J.M."/>
            <person name="Sanchez-Garcia M."/>
            <person name="Camarero S."/>
            <person name="Miyauchi S."/>
            <person name="Serrano A."/>
            <person name="Linde D."/>
            <person name="Babiker R."/>
            <person name="Drula E."/>
            <person name="Ayuso-Fernandez I."/>
            <person name="Pacheco R."/>
            <person name="Padilla G."/>
            <person name="Ferreira P."/>
            <person name="Barriuso J."/>
            <person name="Kellner H."/>
            <person name="Castanera R."/>
            <person name="Alfaro M."/>
            <person name="Ramirez L."/>
            <person name="Pisabarro A.G."/>
            <person name="Kuo A."/>
            <person name="Tritt A."/>
            <person name="Lipzen A."/>
            <person name="He G."/>
            <person name="Yan M."/>
            <person name="Ng V."/>
            <person name="Cullen D."/>
            <person name="Martin F."/>
            <person name="Rosso M.-N."/>
            <person name="Henrissat B."/>
            <person name="Hibbett D."/>
            <person name="Martinez A.T."/>
            <person name="Grigoriev I.V."/>
        </authorList>
    </citation>
    <scope>NUCLEOTIDE SEQUENCE</scope>
    <source>
        <strain evidence="1">CIRM-BRFM 674</strain>
    </source>
</reference>
<sequence length="60" mass="7237">MNIIEHIWGQLDHLIRSRDPLPCNHDELWKALQEEWEHFPQDALDKLYESMPRCIEVLIA</sequence>
<name>A0A9P6CVB2_9AGAR</name>
<feature type="non-terminal residue" evidence="1">
    <location>
        <position position="60"/>
    </location>
</feature>
<accession>A0A9P6CVB2</accession>
<dbReference type="InterPro" id="IPR036397">
    <property type="entry name" value="RNaseH_sf"/>
</dbReference>
<protein>
    <submittedName>
        <fullName evidence="1">Uncharacterized protein</fullName>
    </submittedName>
</protein>
<evidence type="ECO:0000313" key="2">
    <source>
        <dbReference type="Proteomes" id="UP000807469"/>
    </source>
</evidence>
<dbReference type="EMBL" id="MU155369">
    <property type="protein sequence ID" value="KAF9474640.1"/>
    <property type="molecule type" value="Genomic_DNA"/>
</dbReference>